<dbReference type="Pfam" id="PF13196">
    <property type="entry name" value="DUF4012"/>
    <property type="match status" value="1"/>
</dbReference>
<evidence type="ECO:0000313" key="2">
    <source>
        <dbReference type="Proteomes" id="UP000326464"/>
    </source>
</evidence>
<name>A0A7X1NR21_9MICC</name>
<dbReference type="AlphaFoldDB" id="A0A7X1NR21"/>
<accession>A0A7X1NR21</accession>
<dbReference type="Proteomes" id="UP000326464">
    <property type="component" value="Unassembled WGS sequence"/>
</dbReference>
<comment type="caution">
    <text evidence="1">The sequence shown here is derived from an EMBL/GenBank/DDBJ whole genome shotgun (WGS) entry which is preliminary data.</text>
</comment>
<evidence type="ECO:0000313" key="1">
    <source>
        <dbReference type="EMBL" id="MPY11415.1"/>
    </source>
</evidence>
<reference evidence="2" key="1">
    <citation type="submission" date="2019-07" db="EMBL/GenBank/DDBJ databases">
        <title>Arthrobacter KR32 sp. nov., isolated from mountain cheese made of cows milk.</title>
        <authorList>
            <person name="Flegler A."/>
        </authorList>
    </citation>
    <scope>NUCLEOTIDE SEQUENCE [LARGE SCALE GENOMIC DNA]</scope>
    <source>
        <strain evidence="2">KR32</strain>
    </source>
</reference>
<dbReference type="InterPro" id="IPR025101">
    <property type="entry name" value="DUF4012"/>
</dbReference>
<protein>
    <submittedName>
        <fullName evidence="1">DUF4012 domain-containing protein</fullName>
    </submittedName>
</protein>
<gene>
    <name evidence="1" type="ORF">FNH21_11920</name>
</gene>
<sequence length="400" mass="41786">MLGADGPRTYLVLIQNSAEIRATGGISGAYALIRTDEGVIELVGQGSAADLGRFEPPIEVDPEQEQIYSSRLGTFFQSTNLTPDFPSVATTTKAMWERRNPGSGIDGVIALDAVVLADILEATGPVDLTASEDRALVDLIAPSGLPTSLTSENVVPTLLSDVYARIEDPAVQDVYFASVAGQVFSALAEGQGDSAGIVDALRKSSEEQRLYVWSDVPAEQDIIGPTALGGRITGPSKAGAAFGVYFNDGTGAKMDYYVERTVQIIGSCTNDGSREYTVRVTMTNTAPADAAESLPAYVTGAGAFGVEPGTVRTNVVGYGPERAALGTATVDAAEVPVASFIHGDRPVGVITTELAPQETTIVDLPFVDVPQEDEPAVSITPTVQRLQDVLQATDLGPGCS</sequence>
<dbReference type="OrthoDB" id="3203519at2"/>
<keyword evidence="2" id="KW-1185">Reference proteome</keyword>
<proteinExistence type="predicted"/>
<dbReference type="EMBL" id="VJXX01000003">
    <property type="protein sequence ID" value="MPY11415.1"/>
    <property type="molecule type" value="Genomic_DNA"/>
</dbReference>
<organism evidence="1 2">
    <name type="scientific">Arthrobacter bussei</name>
    <dbReference type="NCBI Taxonomy" id="2594179"/>
    <lineage>
        <taxon>Bacteria</taxon>
        <taxon>Bacillati</taxon>
        <taxon>Actinomycetota</taxon>
        <taxon>Actinomycetes</taxon>
        <taxon>Micrococcales</taxon>
        <taxon>Micrococcaceae</taxon>
        <taxon>Arthrobacter</taxon>
    </lineage>
</organism>